<sequence length="409" mass="46141">MPGRSAGTKEKQDTMEKIRLGISLYPEQESREDIERYLKTASEHGFTKVFTSLFSVEGTKEELVHYFRELTDLAHKYGMVVSGDCNGELFRRLGAKADDLSVFQDMGLDILRMDGPFKDERDVILVNNKDGLKIEFNASMSDLTKGIIEAGGNPDNILTCHNFYPQRYTCPSLEAVDATNDALKKQGISTAMFLSSQVPGTHGPWPVSDGLPTVEEHRDIPVESQLKHMMAMNNVTEAIFGNAFASDEEFGVISETMQQAYPKMESLDAVDPFFGDIIRDWLPDGQIRRIPLKLHLEPGLSQNEKDAVFNFNYHVDLGDCLNYMLRSRLGRMLYKGRDFTPRVCEREKFVKGDVVLVNDNCKHYAGEVQVVMKDMKNDGQRNLLGHIDENELMILDEIGAGDIYGFVEV</sequence>
<dbReference type="Pfam" id="PF19200">
    <property type="entry name" value="MupG_N"/>
    <property type="match status" value="1"/>
</dbReference>
<evidence type="ECO:0000259" key="2">
    <source>
        <dbReference type="Pfam" id="PF19200"/>
    </source>
</evidence>
<dbReference type="InterPro" id="IPR013785">
    <property type="entry name" value="Aldolase_TIM"/>
</dbReference>
<evidence type="ECO:0000313" key="3">
    <source>
        <dbReference type="EMBL" id="AMK55490.1"/>
    </source>
</evidence>
<dbReference type="PANTHER" id="PTHR38435">
    <property type="match status" value="1"/>
</dbReference>
<dbReference type="SUPFAM" id="SSF51445">
    <property type="entry name" value="(Trans)glycosidases"/>
    <property type="match status" value="1"/>
</dbReference>
<dbReference type="InterPro" id="IPR043797">
    <property type="entry name" value="MupG_N"/>
</dbReference>
<dbReference type="InterPro" id="IPR008589">
    <property type="entry name" value="MupG"/>
</dbReference>
<feature type="domain" description="6-phospho-N-acetylmuramidase N-terminal" evidence="2">
    <location>
        <begin position="20"/>
        <end position="253"/>
    </location>
</feature>
<reference evidence="3 4" key="1">
    <citation type="journal article" date="2016" name="Gut Pathog.">
        <title>Whole genome sequencing of "Faecalibaculum rodentium" ALO17, isolated from C57BL/6J laboratory mouse feces.</title>
        <authorList>
            <person name="Lim S."/>
            <person name="Chang D.H."/>
            <person name="Ahn S."/>
            <person name="Kim B.C."/>
        </authorList>
    </citation>
    <scope>NUCLEOTIDE SEQUENCE [LARGE SCALE GENOMIC DNA]</scope>
    <source>
        <strain evidence="3 4">Alo17</strain>
    </source>
</reference>
<dbReference type="Pfam" id="PF05913">
    <property type="entry name" value="MupG_C"/>
    <property type="match status" value="1"/>
</dbReference>
<organism evidence="3 4">
    <name type="scientific">Faecalibaculum rodentium</name>
    <dbReference type="NCBI Taxonomy" id="1702221"/>
    <lineage>
        <taxon>Bacteria</taxon>
        <taxon>Bacillati</taxon>
        <taxon>Bacillota</taxon>
        <taxon>Erysipelotrichia</taxon>
        <taxon>Erysipelotrichales</taxon>
        <taxon>Erysipelotrichaceae</taxon>
        <taxon>Faecalibaculum</taxon>
    </lineage>
</organism>
<evidence type="ECO:0008006" key="5">
    <source>
        <dbReference type="Google" id="ProtNLM"/>
    </source>
</evidence>
<dbReference type="PANTHER" id="PTHR38435:SF1">
    <property type="entry name" value="DUF871 DOMAIN-CONTAINING PROTEIN"/>
    <property type="match status" value="1"/>
</dbReference>
<accession>A0A140DXW3</accession>
<dbReference type="AlphaFoldDB" id="A0A140DXW3"/>
<evidence type="ECO:0000259" key="1">
    <source>
        <dbReference type="Pfam" id="PF05913"/>
    </source>
</evidence>
<protein>
    <recommendedName>
        <fullName evidence="5">Outer surface protein</fullName>
    </recommendedName>
</protein>
<evidence type="ECO:0000313" key="4">
    <source>
        <dbReference type="Proteomes" id="UP000069771"/>
    </source>
</evidence>
<dbReference type="STRING" id="1702221.AALO17_23560"/>
<feature type="domain" description="6-phospho-N-acetylmuramidase C-terminal" evidence="1">
    <location>
        <begin position="291"/>
        <end position="406"/>
    </location>
</feature>
<dbReference type="InterPro" id="IPR043894">
    <property type="entry name" value="MupG_C"/>
</dbReference>
<dbReference type="InterPro" id="IPR029000">
    <property type="entry name" value="Cyclophilin-like_dom_sf"/>
</dbReference>
<name>A0A140DXW3_9FIRM</name>
<keyword evidence="4" id="KW-1185">Reference proteome</keyword>
<dbReference type="PATRIC" id="fig|1702221.3.peg.2288"/>
<dbReference type="EMBL" id="CP011391">
    <property type="protein sequence ID" value="AMK55490.1"/>
    <property type="molecule type" value="Genomic_DNA"/>
</dbReference>
<dbReference type="SUPFAM" id="SSF50891">
    <property type="entry name" value="Cyclophilin-like"/>
    <property type="match status" value="1"/>
</dbReference>
<proteinExistence type="predicted"/>
<dbReference type="KEGG" id="fro:AALO17_23560"/>
<gene>
    <name evidence="3" type="ORF">AALO17_23560</name>
</gene>
<dbReference type="Proteomes" id="UP000069771">
    <property type="component" value="Chromosome"/>
</dbReference>
<dbReference type="Gene3D" id="2.40.100.10">
    <property type="entry name" value="Cyclophilin-like"/>
    <property type="match status" value="1"/>
</dbReference>
<dbReference type="InterPro" id="IPR017853">
    <property type="entry name" value="GH"/>
</dbReference>
<dbReference type="Gene3D" id="3.20.20.70">
    <property type="entry name" value="Aldolase class I"/>
    <property type="match status" value="1"/>
</dbReference>